<dbReference type="Pfam" id="PF00072">
    <property type="entry name" value="Response_reg"/>
    <property type="match status" value="1"/>
</dbReference>
<dbReference type="SMART" id="SM00448">
    <property type="entry name" value="REC"/>
    <property type="match status" value="1"/>
</dbReference>
<dbReference type="RefSeq" id="WP_138449050.1">
    <property type="nucleotide sequence ID" value="NZ_VBVZ01000005.1"/>
</dbReference>
<dbReference type="InterPro" id="IPR001789">
    <property type="entry name" value="Sig_transdc_resp-reg_receiver"/>
</dbReference>
<dbReference type="Pfam" id="PF00563">
    <property type="entry name" value="EAL"/>
    <property type="match status" value="1"/>
</dbReference>
<evidence type="ECO:0000256" key="1">
    <source>
        <dbReference type="PROSITE-ProRule" id="PRU00169"/>
    </source>
</evidence>
<dbReference type="CDD" id="cd01948">
    <property type="entry name" value="EAL"/>
    <property type="match status" value="1"/>
</dbReference>
<dbReference type="PANTHER" id="PTHR33121:SF70">
    <property type="entry name" value="SIGNALING PROTEIN YKOW"/>
    <property type="match status" value="1"/>
</dbReference>
<dbReference type="Gene3D" id="3.40.50.2300">
    <property type="match status" value="1"/>
</dbReference>
<feature type="domain" description="Response regulatory" evidence="2">
    <location>
        <begin position="7"/>
        <end position="128"/>
    </location>
</feature>
<dbReference type="SMART" id="SM00052">
    <property type="entry name" value="EAL"/>
    <property type="match status" value="1"/>
</dbReference>
<dbReference type="SUPFAM" id="SSF52172">
    <property type="entry name" value="CheY-like"/>
    <property type="match status" value="1"/>
</dbReference>
<dbReference type="InterPro" id="IPR001633">
    <property type="entry name" value="EAL_dom"/>
</dbReference>
<keyword evidence="1" id="KW-0597">Phosphoprotein</keyword>
<dbReference type="SUPFAM" id="SSF141868">
    <property type="entry name" value="EAL domain-like"/>
    <property type="match status" value="1"/>
</dbReference>
<dbReference type="InterPro" id="IPR050706">
    <property type="entry name" value="Cyclic-di-GMP_PDE-like"/>
</dbReference>
<dbReference type="PROSITE" id="PS50883">
    <property type="entry name" value="EAL"/>
    <property type="match status" value="1"/>
</dbReference>
<gene>
    <name evidence="4" type="ORF">FEM54_00735</name>
</gene>
<dbReference type="InterPro" id="IPR035919">
    <property type="entry name" value="EAL_sf"/>
</dbReference>
<reference evidence="4 5" key="1">
    <citation type="submission" date="2019-05" db="EMBL/GenBank/DDBJ databases">
        <title>Pseudomonas edaphica sp. nov., isolated from rhizospheric soil of Cistus ladanifer L. in Spain.</title>
        <authorList>
            <person name="Peix A."/>
        </authorList>
    </citation>
    <scope>NUCLEOTIDE SEQUENCE [LARGE SCALE GENOMIC DNA]</scope>
    <source>
        <strain evidence="4 5">RD25</strain>
    </source>
</reference>
<protein>
    <submittedName>
        <fullName evidence="4">EAL domain-containing protein</fullName>
    </submittedName>
</protein>
<keyword evidence="5" id="KW-1185">Reference proteome</keyword>
<evidence type="ECO:0000313" key="4">
    <source>
        <dbReference type="EMBL" id="TLG94107.1"/>
    </source>
</evidence>
<evidence type="ECO:0000259" key="2">
    <source>
        <dbReference type="PROSITE" id="PS50110"/>
    </source>
</evidence>
<dbReference type="Proteomes" id="UP000304941">
    <property type="component" value="Unassembled WGS sequence"/>
</dbReference>
<sequence length="403" mass="44442">MPMRPVRALVLETHGSQRTMAINMLHELGCQEVFSASGGADALEILQKVGPVDIALCDLRLDGMDGLEFLHLAAKAGLVSSVIINSSLTEDVRRTAHRLVTMLGLVVLGDLNKPLQMDALEGLLEKHMREAIGGEGAVLRPTHLCDENEIREALRDQQLKAYFQPKVHLLSGETYGVEVLTRWHHPTKGVLPPAVFMPVLKEAGLIDELLFSQLDQSLEFQQLAWDRGHLLSIALNLEPSQLSNVELVQSVKQRLGAHRMPASGLTFELTEGSLLQATVISLENLMRLRIMGCGLSIDDFGTGFSSLQRLSHLPFTEIKLDGGFIRNLEHDPRSQIIVSSTLALGEALKLSVVVEGIETAEQYQQLLKLGCAKGQGYLFAKPMEQTHLLTWLDVQANARNVRH</sequence>
<accession>A0ABY2UCN1</accession>
<dbReference type="InterPro" id="IPR011006">
    <property type="entry name" value="CheY-like_superfamily"/>
</dbReference>
<evidence type="ECO:0000259" key="3">
    <source>
        <dbReference type="PROSITE" id="PS50883"/>
    </source>
</evidence>
<organism evidence="4 5">
    <name type="scientific">Pseudomonas edaphica</name>
    <dbReference type="NCBI Taxonomy" id="2006980"/>
    <lineage>
        <taxon>Bacteria</taxon>
        <taxon>Pseudomonadati</taxon>
        <taxon>Pseudomonadota</taxon>
        <taxon>Gammaproteobacteria</taxon>
        <taxon>Pseudomonadales</taxon>
        <taxon>Pseudomonadaceae</taxon>
        <taxon>Pseudomonas</taxon>
    </lineage>
</organism>
<dbReference type="EMBL" id="VBVZ01000005">
    <property type="protein sequence ID" value="TLG94107.1"/>
    <property type="molecule type" value="Genomic_DNA"/>
</dbReference>
<name>A0ABY2UCN1_9PSED</name>
<feature type="modified residue" description="4-aspartylphosphate" evidence="1">
    <location>
        <position position="58"/>
    </location>
</feature>
<dbReference type="Gene3D" id="3.20.20.450">
    <property type="entry name" value="EAL domain"/>
    <property type="match status" value="1"/>
</dbReference>
<feature type="domain" description="EAL" evidence="3">
    <location>
        <begin position="143"/>
        <end position="396"/>
    </location>
</feature>
<dbReference type="PANTHER" id="PTHR33121">
    <property type="entry name" value="CYCLIC DI-GMP PHOSPHODIESTERASE PDEF"/>
    <property type="match status" value="1"/>
</dbReference>
<comment type="caution">
    <text evidence="4">The sequence shown here is derived from an EMBL/GenBank/DDBJ whole genome shotgun (WGS) entry which is preliminary data.</text>
</comment>
<evidence type="ECO:0000313" key="5">
    <source>
        <dbReference type="Proteomes" id="UP000304941"/>
    </source>
</evidence>
<dbReference type="PROSITE" id="PS50110">
    <property type="entry name" value="RESPONSE_REGULATORY"/>
    <property type="match status" value="1"/>
</dbReference>
<proteinExistence type="predicted"/>